<reference evidence="1" key="1">
    <citation type="submission" date="2014-09" db="EMBL/GenBank/DDBJ databases">
        <authorList>
            <person name="Magalhaes I.L.F."/>
            <person name="Oliveira U."/>
            <person name="Santos F.R."/>
            <person name="Vidigal T.H.D.A."/>
            <person name="Brescovit A.D."/>
            <person name="Santos A.J."/>
        </authorList>
    </citation>
    <scope>NUCLEOTIDE SEQUENCE</scope>
    <source>
        <tissue evidence="1">Shoot tissue taken approximately 20 cm above the soil surface</tissue>
    </source>
</reference>
<dbReference type="EMBL" id="GBRH01282941">
    <property type="protein sequence ID" value="JAD14954.1"/>
    <property type="molecule type" value="Transcribed_RNA"/>
</dbReference>
<organism evidence="1">
    <name type="scientific">Arundo donax</name>
    <name type="common">Giant reed</name>
    <name type="synonym">Donax arundinaceus</name>
    <dbReference type="NCBI Taxonomy" id="35708"/>
    <lineage>
        <taxon>Eukaryota</taxon>
        <taxon>Viridiplantae</taxon>
        <taxon>Streptophyta</taxon>
        <taxon>Embryophyta</taxon>
        <taxon>Tracheophyta</taxon>
        <taxon>Spermatophyta</taxon>
        <taxon>Magnoliopsida</taxon>
        <taxon>Liliopsida</taxon>
        <taxon>Poales</taxon>
        <taxon>Poaceae</taxon>
        <taxon>PACMAD clade</taxon>
        <taxon>Arundinoideae</taxon>
        <taxon>Arundineae</taxon>
        <taxon>Arundo</taxon>
    </lineage>
</organism>
<protein>
    <submittedName>
        <fullName evidence="1">Uncharacterized protein</fullName>
    </submittedName>
</protein>
<dbReference type="AlphaFoldDB" id="A0A0A8XNH0"/>
<proteinExistence type="predicted"/>
<sequence length="106" mass="11942">MAWRRPCEMGDAARALGTAPTARFFPQRRTPWTSPPPRWRFWVRGWFMAWRSWSGGVKAEVVEPDIGSSEEVARSSPWRPLTATRTSARSASGDVFSCIVLLCAVE</sequence>
<name>A0A0A8XNH0_ARUDO</name>
<accession>A0A0A8XNH0</accession>
<reference evidence="1" key="2">
    <citation type="journal article" date="2015" name="Data Brief">
        <title>Shoot transcriptome of the giant reed, Arundo donax.</title>
        <authorList>
            <person name="Barrero R.A."/>
            <person name="Guerrero F.D."/>
            <person name="Moolhuijzen P."/>
            <person name="Goolsby J.A."/>
            <person name="Tidwell J."/>
            <person name="Bellgard S.E."/>
            <person name="Bellgard M.I."/>
        </authorList>
    </citation>
    <scope>NUCLEOTIDE SEQUENCE</scope>
    <source>
        <tissue evidence="1">Shoot tissue taken approximately 20 cm above the soil surface</tissue>
    </source>
</reference>
<evidence type="ECO:0000313" key="1">
    <source>
        <dbReference type="EMBL" id="JAD14954.1"/>
    </source>
</evidence>